<gene>
    <name evidence="2" type="ORF">JOF29_001081</name>
</gene>
<name>A0ABS4UEF3_9ACTN</name>
<proteinExistence type="predicted"/>
<keyword evidence="3" id="KW-1185">Reference proteome</keyword>
<feature type="region of interest" description="Disordered" evidence="1">
    <location>
        <begin position="1"/>
        <end position="66"/>
    </location>
</feature>
<dbReference type="RefSeq" id="WP_209693106.1">
    <property type="nucleotide sequence ID" value="NZ_BAAAVU010000016.1"/>
</dbReference>
<evidence type="ECO:0000313" key="3">
    <source>
        <dbReference type="Proteomes" id="UP000755585"/>
    </source>
</evidence>
<comment type="caution">
    <text evidence="2">The sequence shown here is derived from an EMBL/GenBank/DDBJ whole genome shotgun (WGS) entry which is preliminary data.</text>
</comment>
<protein>
    <submittedName>
        <fullName evidence="2">Uncharacterized protein</fullName>
    </submittedName>
</protein>
<feature type="compositionally biased region" description="Polar residues" evidence="1">
    <location>
        <begin position="49"/>
        <end position="66"/>
    </location>
</feature>
<dbReference type="EMBL" id="JAGINT010000001">
    <property type="protein sequence ID" value="MBP2349998.1"/>
    <property type="molecule type" value="Genomic_DNA"/>
</dbReference>
<evidence type="ECO:0000256" key="1">
    <source>
        <dbReference type="SAM" id="MobiDB-lite"/>
    </source>
</evidence>
<sequence>MPEGGGFTGSRAAVPWQHIPAPGARQPVGPDQLQELGPRPEPKELGQVRQHQAHLTSRSQVLTVRT</sequence>
<dbReference type="Proteomes" id="UP000755585">
    <property type="component" value="Unassembled WGS sequence"/>
</dbReference>
<organism evidence="2 3">
    <name type="scientific">Kribbella aluminosa</name>
    <dbReference type="NCBI Taxonomy" id="416017"/>
    <lineage>
        <taxon>Bacteria</taxon>
        <taxon>Bacillati</taxon>
        <taxon>Actinomycetota</taxon>
        <taxon>Actinomycetes</taxon>
        <taxon>Propionibacteriales</taxon>
        <taxon>Kribbellaceae</taxon>
        <taxon>Kribbella</taxon>
    </lineage>
</organism>
<accession>A0ABS4UEF3</accession>
<reference evidence="2 3" key="1">
    <citation type="submission" date="2021-03" db="EMBL/GenBank/DDBJ databases">
        <title>Sequencing the genomes of 1000 actinobacteria strains.</title>
        <authorList>
            <person name="Klenk H.-P."/>
        </authorList>
    </citation>
    <scope>NUCLEOTIDE SEQUENCE [LARGE SCALE GENOMIC DNA]</scope>
    <source>
        <strain evidence="2 3">DSM 18824</strain>
    </source>
</reference>
<evidence type="ECO:0000313" key="2">
    <source>
        <dbReference type="EMBL" id="MBP2349998.1"/>
    </source>
</evidence>